<comment type="caution">
    <text evidence="6">The sequence shown here is derived from an EMBL/GenBank/DDBJ whole genome shotgun (WGS) entry which is preliminary data.</text>
</comment>
<feature type="region of interest" description="Disordered" evidence="4">
    <location>
        <begin position="207"/>
        <end position="235"/>
    </location>
</feature>
<reference evidence="6 7" key="1">
    <citation type="submission" date="2013-07" db="EMBL/GenBank/DDBJ databases">
        <authorList>
            <person name="Stoco P.H."/>
            <person name="Wagner G."/>
            <person name="Gerber A."/>
            <person name="Zaha A."/>
            <person name="Thompson C."/>
            <person name="Bartholomeu D.C."/>
            <person name="Luckemeyer D.D."/>
            <person name="Bahia D."/>
            <person name="Loreto E."/>
            <person name="Prestes E.B."/>
            <person name="Lima F.M."/>
            <person name="Rodrigues-Luiz G."/>
            <person name="Vallejo G.A."/>
            <person name="Filho J.F."/>
            <person name="Monteiro K.M."/>
            <person name="Tyler K.M."/>
            <person name="de Almeida L.G."/>
            <person name="Ortiz M.F."/>
            <person name="Siervo M.A."/>
            <person name="de Moraes M.H."/>
            <person name="Cunha O.L."/>
            <person name="Mendonca-Neto R."/>
            <person name="Silva R."/>
            <person name="Teixeira S.M."/>
            <person name="Murta S.M."/>
            <person name="Sincero T.C."/>
            <person name="Mendes T.A."/>
            <person name="Urmenyi T.P."/>
            <person name="Silva V.G."/>
            <person name="da Rocha W.D."/>
            <person name="Andersson B."/>
            <person name="Romanha A.J."/>
            <person name="Steindel M."/>
            <person name="de Vasconcelos A.T."/>
            <person name="Grisard E.C."/>
        </authorList>
    </citation>
    <scope>NUCLEOTIDE SEQUENCE [LARGE SCALE GENOMIC DNA]</scope>
    <source>
        <strain evidence="6 7">SC58</strain>
    </source>
</reference>
<dbReference type="Pfam" id="PF00498">
    <property type="entry name" value="FHA"/>
    <property type="match status" value="1"/>
</dbReference>
<proteinExistence type="predicted"/>
<feature type="compositionally biased region" description="Polar residues" evidence="4">
    <location>
        <begin position="133"/>
        <end position="150"/>
    </location>
</feature>
<evidence type="ECO:0000259" key="5">
    <source>
        <dbReference type="PROSITE" id="PS50006"/>
    </source>
</evidence>
<evidence type="ECO:0000313" key="6">
    <source>
        <dbReference type="EMBL" id="ESL06127.1"/>
    </source>
</evidence>
<dbReference type="PANTHER" id="PTHR23308">
    <property type="entry name" value="NUCLEAR INHIBITOR OF PROTEIN PHOSPHATASE-1"/>
    <property type="match status" value="1"/>
</dbReference>
<evidence type="ECO:0000256" key="4">
    <source>
        <dbReference type="SAM" id="MobiDB-lite"/>
    </source>
</evidence>
<dbReference type="PROSITE" id="PS50006">
    <property type="entry name" value="FHA_DOMAIN"/>
    <property type="match status" value="1"/>
</dbReference>
<feature type="domain" description="FHA" evidence="5">
    <location>
        <begin position="22"/>
        <end position="76"/>
    </location>
</feature>
<dbReference type="VEuPathDB" id="TriTrypDB:TRSC58_06204"/>
<dbReference type="InterPro" id="IPR050923">
    <property type="entry name" value="Cell_Proc_Reg/RNA_Proc"/>
</dbReference>
<dbReference type="OrthoDB" id="342264at2759"/>
<dbReference type="InterPro" id="IPR001357">
    <property type="entry name" value="BRCT_dom"/>
</dbReference>
<dbReference type="InterPro" id="IPR008984">
    <property type="entry name" value="SMAD_FHA_dom_sf"/>
</dbReference>
<dbReference type="CDD" id="cd17744">
    <property type="entry name" value="BRCT_MDC1_rpt1"/>
    <property type="match status" value="1"/>
</dbReference>
<evidence type="ECO:0000313" key="7">
    <source>
        <dbReference type="Proteomes" id="UP000031737"/>
    </source>
</evidence>
<evidence type="ECO:0000256" key="3">
    <source>
        <dbReference type="ARBA" id="ARBA00023306"/>
    </source>
</evidence>
<dbReference type="SUPFAM" id="SSF52113">
    <property type="entry name" value="BRCT domain"/>
    <property type="match status" value="1"/>
</dbReference>
<dbReference type="EMBL" id="AUPL01006204">
    <property type="protein sequence ID" value="ESL06127.1"/>
    <property type="molecule type" value="Genomic_DNA"/>
</dbReference>
<dbReference type="Gene3D" id="3.40.50.10190">
    <property type="entry name" value="BRCT domain"/>
    <property type="match status" value="1"/>
</dbReference>
<evidence type="ECO:0000256" key="2">
    <source>
        <dbReference type="ARBA" id="ARBA00022454"/>
    </source>
</evidence>
<feature type="region of interest" description="Disordered" evidence="4">
    <location>
        <begin position="126"/>
        <end position="150"/>
    </location>
</feature>
<comment type="subcellular location">
    <subcellularLocation>
        <location evidence="1">Chromosome</location>
    </subcellularLocation>
</comment>
<dbReference type="AlphaFoldDB" id="A0A061IYN9"/>
<keyword evidence="3" id="KW-0131">Cell cycle</keyword>
<dbReference type="SMART" id="SM00240">
    <property type="entry name" value="FHA"/>
    <property type="match status" value="1"/>
</dbReference>
<dbReference type="SUPFAM" id="SSF49879">
    <property type="entry name" value="SMAD/FHA domain"/>
    <property type="match status" value="1"/>
</dbReference>
<keyword evidence="2" id="KW-0158">Chromosome</keyword>
<dbReference type="GO" id="GO:0005694">
    <property type="term" value="C:chromosome"/>
    <property type="evidence" value="ECO:0007669"/>
    <property type="project" value="UniProtKB-SubCell"/>
</dbReference>
<name>A0A061IYN9_TRYRA</name>
<evidence type="ECO:0000256" key="1">
    <source>
        <dbReference type="ARBA" id="ARBA00004286"/>
    </source>
</evidence>
<gene>
    <name evidence="6" type="ORF">TRSC58_06204</name>
</gene>
<organism evidence="6 7">
    <name type="scientific">Trypanosoma rangeli SC58</name>
    <dbReference type="NCBI Taxonomy" id="429131"/>
    <lineage>
        <taxon>Eukaryota</taxon>
        <taxon>Discoba</taxon>
        <taxon>Euglenozoa</taxon>
        <taxon>Kinetoplastea</taxon>
        <taxon>Metakinetoplastina</taxon>
        <taxon>Trypanosomatida</taxon>
        <taxon>Trypanosomatidae</taxon>
        <taxon>Trypanosoma</taxon>
        <taxon>Herpetosoma</taxon>
    </lineage>
</organism>
<keyword evidence="7" id="KW-1185">Reference proteome</keyword>
<dbReference type="InterPro" id="IPR000253">
    <property type="entry name" value="FHA_dom"/>
</dbReference>
<feature type="compositionally biased region" description="Polar residues" evidence="4">
    <location>
        <begin position="223"/>
        <end position="235"/>
    </location>
</feature>
<dbReference type="Proteomes" id="UP000031737">
    <property type="component" value="Unassembled WGS sequence"/>
</dbReference>
<protein>
    <recommendedName>
        <fullName evidence="5">FHA domain-containing protein</fullName>
    </recommendedName>
</protein>
<dbReference type="InterPro" id="IPR036420">
    <property type="entry name" value="BRCT_dom_sf"/>
</dbReference>
<accession>A0A061IYN9</accession>
<dbReference type="Gene3D" id="2.60.200.20">
    <property type="match status" value="1"/>
</dbReference>
<sequence>MMHYFLLDAASGKRELLRPGKNVIGRSAPVSAVEGVSFVSVESPFATISRVQAVIEVAGNGDVWVTDCNSTNGTFLAVNAGHGIRLEPQRFYQLKPGNRVILGDVEMRLETAACATDDAYAPKSVATPLSAPLSPNASDPTNLSGTHSDTLCASTDTRAATTAAIYSLVERPSEFAKTGAKGTDLGSSHECALDEHLGDGVGLLPDLEASPTPGRKRHRTQHDTTSSGAVARSTSSPRRVQRVCFSGMDGTEKARAQKLAKKLGWQTTDKVIDAELLVVGSPVARTPKFLIAVGRGIPVATENVLENGDTAQLEKYVPALSHGSHTYSAVSLRKVIFRTCRAPIMQGMSFYLGALPQKVRGVAREIILGCGGEIARSPMNGARALTEESLDNIYDSVLRGRVL</sequence>
<dbReference type="SMART" id="SM00292">
    <property type="entry name" value="BRCT"/>
    <property type="match status" value="1"/>
</dbReference>